<dbReference type="InterPro" id="IPR057166">
    <property type="entry name" value="DUF7844"/>
</dbReference>
<feature type="domain" description="Lnb N-terminal periplasmic" evidence="2">
    <location>
        <begin position="238"/>
        <end position="373"/>
    </location>
</feature>
<evidence type="ECO:0000313" key="5">
    <source>
        <dbReference type="Proteomes" id="UP000196531"/>
    </source>
</evidence>
<dbReference type="Proteomes" id="UP000196531">
    <property type="component" value="Unassembled WGS sequence"/>
</dbReference>
<feature type="signal peptide" evidence="1">
    <location>
        <begin position="1"/>
        <end position="19"/>
    </location>
</feature>
<dbReference type="EMBL" id="MAAO01000006">
    <property type="protein sequence ID" value="OUR96642.1"/>
    <property type="molecule type" value="Genomic_DNA"/>
</dbReference>
<protein>
    <submittedName>
        <fullName evidence="4">Uncharacterized protein</fullName>
    </submittedName>
</protein>
<feature type="domain" description="DUF7844" evidence="3">
    <location>
        <begin position="145"/>
        <end position="206"/>
    </location>
</feature>
<sequence>MKGNAISLILFMLSLSVQAASTQEIFIESAKNLLPKKVLTALNNSSVSVQFSRLNDVELTTPCDGQGYIYGKHNSGEITLSEQLLTHLTPNNEEQFSCKHKNLYKTALSTLLHEYFHAYEETLDKKNKIHANNSFISLGFWKLNKKKSKNFNTYAERSLNYYEYSSKKEFVAVNFEYFLLDPAFKCRRPNLYSAYQKEFNHTPFNEFECSSLREISYSDTNVVKTLTLESSYVREIHFLFASEGQAMMSRWGHSMYKLVLCDPSWELKKCRTRGKSVVIGFLAQVSDVSINAVRGVFGDYPSDLVITDLNSMKRQYNRAELRDLESFPLKMTVNQKERFLNHLMRVYWEYSGQYYFFTNNCADEAFKFLQVTYDRDDFYKTNIVTPLGIKSFVKKQGLIFDYDFKDKVANRKNGLFYEGFQSKLMKSFNFIKGHYKDLFKVKIKKQKTLKRQRKFSKPYRYVKDIAEYATLSTEKRKSIIENILKTKEKKTILHLFAIESQAHYVGSNILLQKMQEKSANLVSNEGSRSIFGEIVDLKNIILFGTNSENSGYGIPQAGDLESVISDDVMDAQLALREVKKDLQEKYKEIFEEEFTKINESNENKVLIKKALRSVL</sequence>
<dbReference type="InterPro" id="IPR025178">
    <property type="entry name" value="Lnb_N"/>
</dbReference>
<evidence type="ECO:0000259" key="3">
    <source>
        <dbReference type="Pfam" id="PF25226"/>
    </source>
</evidence>
<gene>
    <name evidence="4" type="ORF">A9Q84_09870</name>
</gene>
<accession>A0A1Y5FDG0</accession>
<reference evidence="5" key="1">
    <citation type="journal article" date="2017" name="Proc. Natl. Acad. Sci. U.S.A.">
        <title>Simulation of Deepwater Horizon oil plume reveals substrate specialization within a complex community of hydrocarbon-degraders.</title>
        <authorList>
            <person name="Hu P."/>
            <person name="Dubinsky E.A."/>
            <person name="Probst A.J."/>
            <person name="Wang J."/>
            <person name="Sieber C.M.K."/>
            <person name="Tom L.M."/>
            <person name="Gardinali P."/>
            <person name="Banfield J.F."/>
            <person name="Atlas R.M."/>
            <person name="Andersen G.L."/>
        </authorList>
    </citation>
    <scope>NUCLEOTIDE SEQUENCE [LARGE SCALE GENOMIC DNA]</scope>
</reference>
<keyword evidence="1" id="KW-0732">Signal</keyword>
<dbReference type="Pfam" id="PF25226">
    <property type="entry name" value="DUF7844"/>
    <property type="match status" value="1"/>
</dbReference>
<evidence type="ECO:0000259" key="2">
    <source>
        <dbReference type="Pfam" id="PF13387"/>
    </source>
</evidence>
<comment type="caution">
    <text evidence="4">The sequence shown here is derived from an EMBL/GenBank/DDBJ whole genome shotgun (WGS) entry which is preliminary data.</text>
</comment>
<proteinExistence type="predicted"/>
<name>A0A1Y5FDG0_9BACT</name>
<dbReference type="AlphaFoldDB" id="A0A1Y5FDG0"/>
<dbReference type="Pfam" id="PF13387">
    <property type="entry name" value="Lnb_N"/>
    <property type="match status" value="1"/>
</dbReference>
<organism evidence="4 5">
    <name type="scientific">Halobacteriovorax marinus</name>
    <dbReference type="NCBI Taxonomy" id="97084"/>
    <lineage>
        <taxon>Bacteria</taxon>
        <taxon>Pseudomonadati</taxon>
        <taxon>Bdellovibrionota</taxon>
        <taxon>Bacteriovoracia</taxon>
        <taxon>Bacteriovoracales</taxon>
        <taxon>Halobacteriovoraceae</taxon>
        <taxon>Halobacteriovorax</taxon>
    </lineage>
</organism>
<evidence type="ECO:0000256" key="1">
    <source>
        <dbReference type="SAM" id="SignalP"/>
    </source>
</evidence>
<evidence type="ECO:0000313" key="4">
    <source>
        <dbReference type="EMBL" id="OUR96642.1"/>
    </source>
</evidence>
<feature type="chain" id="PRO_5013368581" evidence="1">
    <location>
        <begin position="20"/>
        <end position="615"/>
    </location>
</feature>